<protein>
    <submittedName>
        <fullName evidence="1">Uncharacterized protein</fullName>
    </submittedName>
</protein>
<name>W4KI90_HETIT</name>
<dbReference type="GeneID" id="20673972"/>
<keyword evidence="2" id="KW-1185">Reference proteome</keyword>
<dbReference type="AlphaFoldDB" id="W4KI90"/>
<organism evidence="1 2">
    <name type="scientific">Heterobasidion irregulare (strain TC 32-1)</name>
    <dbReference type="NCBI Taxonomy" id="747525"/>
    <lineage>
        <taxon>Eukaryota</taxon>
        <taxon>Fungi</taxon>
        <taxon>Dikarya</taxon>
        <taxon>Basidiomycota</taxon>
        <taxon>Agaricomycotina</taxon>
        <taxon>Agaricomycetes</taxon>
        <taxon>Russulales</taxon>
        <taxon>Bondarzewiaceae</taxon>
        <taxon>Heterobasidion</taxon>
        <taxon>Heterobasidion annosum species complex</taxon>
    </lineage>
</organism>
<dbReference type="EMBL" id="KI925455">
    <property type="protein sequence ID" value="ETW85035.1"/>
    <property type="molecule type" value="Genomic_DNA"/>
</dbReference>
<accession>W4KI90</accession>
<evidence type="ECO:0000313" key="1">
    <source>
        <dbReference type="EMBL" id="ETW85035.1"/>
    </source>
</evidence>
<dbReference type="Proteomes" id="UP000030671">
    <property type="component" value="Unassembled WGS sequence"/>
</dbReference>
<evidence type="ECO:0000313" key="2">
    <source>
        <dbReference type="Proteomes" id="UP000030671"/>
    </source>
</evidence>
<dbReference type="HOGENOM" id="CLU_674483_0_0_1"/>
<sequence>MDVLPPQLVKRLLNVSLRQVLYGRRAWWSILLTGAPFGGMMMRSKAGITREEEEEEATELGDKLRWEEDNGWNKAEKWLLFSWERLALGRILSLGSQLVSIVRSTMMGMVCGGAPRTGYSNWMMRNSWKTLRFLLQCSMLAMRGRSSEVVERTSLGQDMALCEGEKQGNALESRSRRVADKWCIVTERLEGLWAVGTSACNRRGDERLRDLVFDDLTCMKPFPSLAAGSTSMASIDPPSDRKRPCSKLNAELLINHPALYFDDGNVILQRCSPLRDTLRDCTLLKVVDDKDAMEASLNTIYDVIAPLCSINYADNALLIALFYDLSRCTPQLGGACGHHLAPLSVPAEHAGPDVAARRGLGAREGAGAGHAHAARSQSDGPMFHMSHGGGQICGATAGDIVGISEPTL</sequence>
<proteinExistence type="predicted"/>
<dbReference type="RefSeq" id="XP_009541930.1">
    <property type="nucleotide sequence ID" value="XM_009543635.1"/>
</dbReference>
<gene>
    <name evidence="1" type="ORF">HETIRDRAFT_424506</name>
</gene>
<dbReference type="KEGG" id="hir:HETIRDRAFT_424506"/>
<reference evidence="1 2" key="1">
    <citation type="journal article" date="2012" name="New Phytol.">
        <title>Insight into trade-off between wood decay and parasitism from the genome of a fungal forest pathogen.</title>
        <authorList>
            <person name="Olson A."/>
            <person name="Aerts A."/>
            <person name="Asiegbu F."/>
            <person name="Belbahri L."/>
            <person name="Bouzid O."/>
            <person name="Broberg A."/>
            <person name="Canback B."/>
            <person name="Coutinho P.M."/>
            <person name="Cullen D."/>
            <person name="Dalman K."/>
            <person name="Deflorio G."/>
            <person name="van Diepen L.T."/>
            <person name="Dunand C."/>
            <person name="Duplessis S."/>
            <person name="Durling M."/>
            <person name="Gonthier P."/>
            <person name="Grimwood J."/>
            <person name="Fossdal C.G."/>
            <person name="Hansson D."/>
            <person name="Henrissat B."/>
            <person name="Hietala A."/>
            <person name="Himmelstrand K."/>
            <person name="Hoffmeister D."/>
            <person name="Hogberg N."/>
            <person name="James T.Y."/>
            <person name="Karlsson M."/>
            <person name="Kohler A."/>
            <person name="Kues U."/>
            <person name="Lee Y.H."/>
            <person name="Lin Y.C."/>
            <person name="Lind M."/>
            <person name="Lindquist E."/>
            <person name="Lombard V."/>
            <person name="Lucas S."/>
            <person name="Lunden K."/>
            <person name="Morin E."/>
            <person name="Murat C."/>
            <person name="Park J."/>
            <person name="Raffaello T."/>
            <person name="Rouze P."/>
            <person name="Salamov A."/>
            <person name="Schmutz J."/>
            <person name="Solheim H."/>
            <person name="Stahlberg J."/>
            <person name="Velez H."/>
            <person name="de Vries R.P."/>
            <person name="Wiebenga A."/>
            <person name="Woodward S."/>
            <person name="Yakovlev I."/>
            <person name="Garbelotto M."/>
            <person name="Martin F."/>
            <person name="Grigoriev I.V."/>
            <person name="Stenlid J."/>
        </authorList>
    </citation>
    <scope>NUCLEOTIDE SEQUENCE [LARGE SCALE GENOMIC DNA]</scope>
    <source>
        <strain evidence="1 2">TC 32-1</strain>
    </source>
</reference>
<dbReference type="InParanoid" id="W4KI90"/>